<protein>
    <submittedName>
        <fullName evidence="2">Transposase IS200 like protein</fullName>
    </submittedName>
</protein>
<reference evidence="2 3" key="1">
    <citation type="submission" date="2015-01" db="EMBL/GenBank/DDBJ databases">
        <title>Genome sequence of the beneficial rhizobacterium Pseudomonas fluorescens 2-79.</title>
        <authorList>
            <person name="Thuermer A."/>
            <person name="Daniel R."/>
        </authorList>
    </citation>
    <scope>NUCLEOTIDE SEQUENCE [LARGE SCALE GENOMIC DNA]</scope>
    <source>
        <strain evidence="2 3">2-79</strain>
    </source>
</reference>
<dbReference type="InterPro" id="IPR002686">
    <property type="entry name" value="Transposase_17"/>
</dbReference>
<dbReference type="GO" id="GO:0004803">
    <property type="term" value="F:transposase activity"/>
    <property type="evidence" value="ECO:0007669"/>
    <property type="project" value="InterPro"/>
</dbReference>
<dbReference type="Proteomes" id="UP000032210">
    <property type="component" value="Unassembled WGS sequence"/>
</dbReference>
<dbReference type="Pfam" id="PF01797">
    <property type="entry name" value="Y1_Tnp"/>
    <property type="match status" value="1"/>
</dbReference>
<dbReference type="RefSeq" id="WP_043048717.1">
    <property type="nucleotide sequence ID" value="NZ_JXCQ01000017.1"/>
</dbReference>
<dbReference type="GO" id="GO:0006313">
    <property type="term" value="P:DNA transposition"/>
    <property type="evidence" value="ECO:0007669"/>
    <property type="project" value="InterPro"/>
</dbReference>
<sequence length="152" mass="17741">MADLPASHRLRIGRFSESNRIYLITTNTHERLPIFNNFHLGRLVVWQFRIAQYQGLAKSLAWVIMPDHFHWIIELRKGSLADLMCQVKSKSTRTVNGASGRKGRLWQESFHDRALRKEDDLVKMARYVVANPLRAGLVERIGDYPLWDAIWL</sequence>
<dbReference type="NCBIfam" id="NF047646">
    <property type="entry name" value="REP_Tyr_transpos"/>
    <property type="match status" value="1"/>
</dbReference>
<dbReference type="InterPro" id="IPR036515">
    <property type="entry name" value="Transposase_17_sf"/>
</dbReference>
<gene>
    <name evidence="2" type="ORF">PFLU3_24480</name>
</gene>
<dbReference type="PANTHER" id="PTHR36966">
    <property type="entry name" value="REP-ASSOCIATED TYROSINE TRANSPOSASE"/>
    <property type="match status" value="1"/>
</dbReference>
<accession>A0A0D0SJD7</accession>
<dbReference type="EMBL" id="JXCQ01000017">
    <property type="protein sequence ID" value="KIR22068.1"/>
    <property type="molecule type" value="Genomic_DNA"/>
</dbReference>
<dbReference type="SUPFAM" id="SSF143422">
    <property type="entry name" value="Transposase IS200-like"/>
    <property type="match status" value="1"/>
</dbReference>
<name>A0A0D0SJD7_PSEFL</name>
<feature type="domain" description="Transposase IS200-like" evidence="1">
    <location>
        <begin position="17"/>
        <end position="131"/>
    </location>
</feature>
<evidence type="ECO:0000259" key="1">
    <source>
        <dbReference type="SMART" id="SM01321"/>
    </source>
</evidence>
<dbReference type="Gene3D" id="3.30.70.1290">
    <property type="entry name" value="Transposase IS200-like"/>
    <property type="match status" value="1"/>
</dbReference>
<comment type="caution">
    <text evidence="2">The sequence shown here is derived from an EMBL/GenBank/DDBJ whole genome shotgun (WGS) entry which is preliminary data.</text>
</comment>
<organism evidence="2 3">
    <name type="scientific">Pseudomonas fluorescens</name>
    <dbReference type="NCBI Taxonomy" id="294"/>
    <lineage>
        <taxon>Bacteria</taxon>
        <taxon>Pseudomonadati</taxon>
        <taxon>Pseudomonadota</taxon>
        <taxon>Gammaproteobacteria</taxon>
        <taxon>Pseudomonadales</taxon>
        <taxon>Pseudomonadaceae</taxon>
        <taxon>Pseudomonas</taxon>
    </lineage>
</organism>
<evidence type="ECO:0000313" key="3">
    <source>
        <dbReference type="Proteomes" id="UP000032210"/>
    </source>
</evidence>
<dbReference type="GO" id="GO:0043565">
    <property type="term" value="F:sequence-specific DNA binding"/>
    <property type="evidence" value="ECO:0007669"/>
    <property type="project" value="TreeGrafter"/>
</dbReference>
<dbReference type="PATRIC" id="fig|294.125.peg.2507"/>
<dbReference type="AlphaFoldDB" id="A0A0D0SJD7"/>
<dbReference type="SMART" id="SM01321">
    <property type="entry name" value="Y1_Tnp"/>
    <property type="match status" value="1"/>
</dbReference>
<dbReference type="PANTHER" id="PTHR36966:SF1">
    <property type="entry name" value="REP-ASSOCIATED TYROSINE TRANSPOSASE"/>
    <property type="match status" value="1"/>
</dbReference>
<proteinExistence type="predicted"/>
<evidence type="ECO:0000313" key="2">
    <source>
        <dbReference type="EMBL" id="KIR22068.1"/>
    </source>
</evidence>
<dbReference type="InterPro" id="IPR052715">
    <property type="entry name" value="RAYT_transposase"/>
</dbReference>